<dbReference type="Pfam" id="PF14766">
    <property type="entry name" value="RPA_interact_N"/>
    <property type="match status" value="1"/>
</dbReference>
<evidence type="ECO:0000313" key="10">
    <source>
        <dbReference type="Proteomes" id="UP001066276"/>
    </source>
</evidence>
<dbReference type="Pfam" id="PF14767">
    <property type="entry name" value="RPA_interact_M"/>
    <property type="match status" value="1"/>
</dbReference>
<evidence type="ECO:0000259" key="8">
    <source>
        <dbReference type="Pfam" id="PF14768"/>
    </source>
</evidence>
<evidence type="ECO:0000256" key="5">
    <source>
        <dbReference type="ARBA" id="ARBA00023242"/>
    </source>
</evidence>
<feature type="domain" description="RPA-interacting protein central" evidence="7">
    <location>
        <begin position="57"/>
        <end position="134"/>
    </location>
</feature>
<keyword evidence="5" id="KW-0539">Nucleus</keyword>
<feature type="domain" description="RPA-interacting protein C-terminal" evidence="8">
    <location>
        <begin position="143"/>
        <end position="223"/>
    </location>
</feature>
<dbReference type="AlphaFoldDB" id="A0AAV7U9L6"/>
<proteinExistence type="predicted"/>
<reference evidence="9" key="1">
    <citation type="journal article" date="2022" name="bioRxiv">
        <title>Sequencing and chromosome-scale assembly of the giantPleurodeles waltlgenome.</title>
        <authorList>
            <person name="Brown T."/>
            <person name="Elewa A."/>
            <person name="Iarovenko S."/>
            <person name="Subramanian E."/>
            <person name="Araus A.J."/>
            <person name="Petzold A."/>
            <person name="Susuki M."/>
            <person name="Suzuki K.-i.T."/>
            <person name="Hayashi T."/>
            <person name="Toyoda A."/>
            <person name="Oliveira C."/>
            <person name="Osipova E."/>
            <person name="Leigh N.D."/>
            <person name="Simon A."/>
            <person name="Yun M.H."/>
        </authorList>
    </citation>
    <scope>NUCLEOTIDE SEQUENCE</scope>
    <source>
        <strain evidence="9">20211129_DDA</strain>
        <tissue evidence="9">Liver</tissue>
    </source>
</reference>
<evidence type="ECO:0000256" key="4">
    <source>
        <dbReference type="ARBA" id="ARBA00022833"/>
    </source>
</evidence>
<name>A0AAV7U9L6_PLEWA</name>
<dbReference type="InterPro" id="IPR028158">
    <property type="entry name" value="RPA_interact_N_dom"/>
</dbReference>
<dbReference type="GO" id="GO:0008270">
    <property type="term" value="F:zinc ion binding"/>
    <property type="evidence" value="ECO:0007669"/>
    <property type="project" value="UniProtKB-KW"/>
</dbReference>
<dbReference type="Proteomes" id="UP001066276">
    <property type="component" value="Chromosome 3_1"/>
</dbReference>
<evidence type="ECO:0000256" key="1">
    <source>
        <dbReference type="ARBA" id="ARBA00004123"/>
    </source>
</evidence>
<keyword evidence="3" id="KW-0863">Zinc-finger</keyword>
<sequence length="226" mass="26235">MAAALKHRSLYKATPPPWKETFRRRCVERLKNSRSRLLDRYRQVSDGERGGLRRSLLVQDVMEEEWQELQLTNTNLPSLWRKGDLSQVFGLLQDSDELALLEEIKQELILEEQCMVEEIERVLRFEEECLNSVIELNTENQVVCPVCNRNNLTVTSHFVLCPCGLYINTNSRGLTDEKLQSLLERHLLDHRFHCLHSPVFSVSSWTEGESNLFMSCQVCDTVAVIL</sequence>
<gene>
    <name evidence="9" type="ORF">NDU88_002134</name>
</gene>
<evidence type="ECO:0000313" key="9">
    <source>
        <dbReference type="EMBL" id="KAJ1185341.1"/>
    </source>
</evidence>
<keyword evidence="2" id="KW-0479">Metal-binding</keyword>
<evidence type="ECO:0000256" key="2">
    <source>
        <dbReference type="ARBA" id="ARBA00022723"/>
    </source>
</evidence>
<keyword evidence="4" id="KW-0862">Zinc</keyword>
<dbReference type="GO" id="GO:0006606">
    <property type="term" value="P:protein import into nucleus"/>
    <property type="evidence" value="ECO:0007669"/>
    <property type="project" value="TreeGrafter"/>
</dbReference>
<dbReference type="PANTHER" id="PTHR31742">
    <property type="entry name" value="RPA-INTERACTING PROTEIN RPAIN"/>
    <property type="match status" value="1"/>
</dbReference>
<dbReference type="InterPro" id="IPR028155">
    <property type="entry name" value="RPA_interact_central"/>
</dbReference>
<dbReference type="EMBL" id="JANPWB010000005">
    <property type="protein sequence ID" value="KAJ1185341.1"/>
    <property type="molecule type" value="Genomic_DNA"/>
</dbReference>
<dbReference type="InterPro" id="IPR028156">
    <property type="entry name" value="RIP"/>
</dbReference>
<feature type="domain" description="RPA-interacting protein N-terminal" evidence="6">
    <location>
        <begin position="7"/>
        <end position="43"/>
    </location>
</feature>
<accession>A0AAV7U9L6</accession>
<evidence type="ECO:0000259" key="7">
    <source>
        <dbReference type="Pfam" id="PF14767"/>
    </source>
</evidence>
<dbReference type="GO" id="GO:0016605">
    <property type="term" value="C:PML body"/>
    <property type="evidence" value="ECO:0007669"/>
    <property type="project" value="TreeGrafter"/>
</dbReference>
<evidence type="ECO:0008006" key="11">
    <source>
        <dbReference type="Google" id="ProtNLM"/>
    </source>
</evidence>
<evidence type="ECO:0000259" key="6">
    <source>
        <dbReference type="Pfam" id="PF14766"/>
    </source>
</evidence>
<evidence type="ECO:0000256" key="3">
    <source>
        <dbReference type="ARBA" id="ARBA00022771"/>
    </source>
</evidence>
<dbReference type="PANTHER" id="PTHR31742:SF1">
    <property type="entry name" value="RPA-INTERACTING PROTEIN"/>
    <property type="match status" value="1"/>
</dbReference>
<comment type="caution">
    <text evidence="9">The sequence shown here is derived from an EMBL/GenBank/DDBJ whole genome shotgun (WGS) entry which is preliminary data.</text>
</comment>
<dbReference type="InterPro" id="IPR028159">
    <property type="entry name" value="RPA_interact_C_dom"/>
</dbReference>
<comment type="subcellular location">
    <subcellularLocation>
        <location evidence="1">Nucleus</location>
    </subcellularLocation>
</comment>
<dbReference type="Pfam" id="PF14768">
    <property type="entry name" value="RPA_interact_C"/>
    <property type="match status" value="1"/>
</dbReference>
<keyword evidence="10" id="KW-1185">Reference proteome</keyword>
<protein>
    <recommendedName>
        <fullName evidence="11">RPA interacting protein</fullName>
    </recommendedName>
</protein>
<organism evidence="9 10">
    <name type="scientific">Pleurodeles waltl</name>
    <name type="common">Iberian ribbed newt</name>
    <dbReference type="NCBI Taxonomy" id="8319"/>
    <lineage>
        <taxon>Eukaryota</taxon>
        <taxon>Metazoa</taxon>
        <taxon>Chordata</taxon>
        <taxon>Craniata</taxon>
        <taxon>Vertebrata</taxon>
        <taxon>Euteleostomi</taxon>
        <taxon>Amphibia</taxon>
        <taxon>Batrachia</taxon>
        <taxon>Caudata</taxon>
        <taxon>Salamandroidea</taxon>
        <taxon>Salamandridae</taxon>
        <taxon>Pleurodelinae</taxon>
        <taxon>Pleurodeles</taxon>
    </lineage>
</organism>